<name>A0A974D257_XENLA</name>
<accession>A0A974D257</accession>
<evidence type="ECO:0000313" key="1">
    <source>
        <dbReference type="EMBL" id="OCT82992.1"/>
    </source>
</evidence>
<dbReference type="EMBL" id="CM004473">
    <property type="protein sequence ID" value="OCT82992.1"/>
    <property type="molecule type" value="Genomic_DNA"/>
</dbReference>
<gene>
    <name evidence="1" type="ORF">XELAEV_18025528mg</name>
</gene>
<organism evidence="1 2">
    <name type="scientific">Xenopus laevis</name>
    <name type="common">African clawed frog</name>
    <dbReference type="NCBI Taxonomy" id="8355"/>
    <lineage>
        <taxon>Eukaryota</taxon>
        <taxon>Metazoa</taxon>
        <taxon>Chordata</taxon>
        <taxon>Craniata</taxon>
        <taxon>Vertebrata</taxon>
        <taxon>Euteleostomi</taxon>
        <taxon>Amphibia</taxon>
        <taxon>Batrachia</taxon>
        <taxon>Anura</taxon>
        <taxon>Pipoidea</taxon>
        <taxon>Pipidae</taxon>
        <taxon>Xenopodinae</taxon>
        <taxon>Xenopus</taxon>
        <taxon>Xenopus</taxon>
    </lineage>
</organism>
<reference evidence="2" key="1">
    <citation type="journal article" date="2016" name="Nature">
        <title>Genome evolution in the allotetraploid frog Xenopus laevis.</title>
        <authorList>
            <person name="Session A.M."/>
            <person name="Uno Y."/>
            <person name="Kwon T."/>
            <person name="Chapman J.A."/>
            <person name="Toyoda A."/>
            <person name="Takahashi S."/>
            <person name="Fukui A."/>
            <person name="Hikosaka A."/>
            <person name="Suzuki A."/>
            <person name="Kondo M."/>
            <person name="van Heeringen S.J."/>
            <person name="Quigley I."/>
            <person name="Heinz S."/>
            <person name="Ogino H."/>
            <person name="Ochi H."/>
            <person name="Hellsten U."/>
            <person name="Lyons J.B."/>
            <person name="Simakov O."/>
            <person name="Putnam N."/>
            <person name="Stites J."/>
            <person name="Kuroki Y."/>
            <person name="Tanaka T."/>
            <person name="Michiue T."/>
            <person name="Watanabe M."/>
            <person name="Bogdanovic O."/>
            <person name="Lister R."/>
            <person name="Georgiou G."/>
            <person name="Paranjpe S.S."/>
            <person name="van Kruijsbergen I."/>
            <person name="Shu S."/>
            <person name="Carlson J."/>
            <person name="Kinoshita T."/>
            <person name="Ohta Y."/>
            <person name="Mawaribuchi S."/>
            <person name="Jenkins J."/>
            <person name="Grimwood J."/>
            <person name="Schmutz J."/>
            <person name="Mitros T."/>
            <person name="Mozaffari S.V."/>
            <person name="Suzuki Y."/>
            <person name="Haramoto Y."/>
            <person name="Yamamoto T.S."/>
            <person name="Takagi C."/>
            <person name="Heald R."/>
            <person name="Miller K."/>
            <person name="Haudenschild C."/>
            <person name="Kitzman J."/>
            <person name="Nakayama T."/>
            <person name="Izutsu Y."/>
            <person name="Robert J."/>
            <person name="Fortriede J."/>
            <person name="Burns K."/>
            <person name="Lotay V."/>
            <person name="Karimi K."/>
            <person name="Yasuoka Y."/>
            <person name="Dichmann D.S."/>
            <person name="Flajnik M.F."/>
            <person name="Houston D.W."/>
            <person name="Shendure J."/>
            <person name="DuPasquier L."/>
            <person name="Vize P.D."/>
            <person name="Zorn A.M."/>
            <person name="Ito M."/>
            <person name="Marcotte E.M."/>
            <person name="Wallingford J.B."/>
            <person name="Ito Y."/>
            <person name="Asashima M."/>
            <person name="Ueno N."/>
            <person name="Matsuda Y."/>
            <person name="Veenstra G.J."/>
            <person name="Fujiyama A."/>
            <person name="Harland R.M."/>
            <person name="Taira M."/>
            <person name="Rokhsar D.S."/>
        </authorList>
    </citation>
    <scope>NUCLEOTIDE SEQUENCE [LARGE SCALE GENOMIC DNA]</scope>
    <source>
        <strain evidence="2">J</strain>
    </source>
</reference>
<proteinExistence type="predicted"/>
<protein>
    <submittedName>
        <fullName evidence="1">Uncharacterized protein</fullName>
    </submittedName>
</protein>
<evidence type="ECO:0000313" key="2">
    <source>
        <dbReference type="Proteomes" id="UP000694892"/>
    </source>
</evidence>
<dbReference type="Proteomes" id="UP000694892">
    <property type="component" value="Chromosome 4S"/>
</dbReference>
<sequence length="84" mass="9615">MRLSDSKLYLTEMFGTNVKINSQVNLTEPSPGGWVRILSRAGLQVNDALCQILPNLPIYYKGKATRKHFTSWLIFNQTNNQQNM</sequence>
<dbReference type="AlphaFoldDB" id="A0A974D257"/>